<protein>
    <submittedName>
        <fullName evidence="4">Regulator of (H+)-ATPase in vacuolar membrane</fullName>
    </submittedName>
</protein>
<evidence type="ECO:0000259" key="3">
    <source>
        <dbReference type="Pfam" id="PF26153"/>
    </source>
</evidence>
<dbReference type="InterPro" id="IPR059066">
    <property type="entry name" value="Ig_Tag1-like_5th"/>
</dbReference>
<proteinExistence type="predicted"/>
<feature type="region of interest" description="Disordered" evidence="1">
    <location>
        <begin position="1"/>
        <end position="33"/>
    </location>
</feature>
<dbReference type="Proteomes" id="UP001140172">
    <property type="component" value="Unassembled WGS sequence"/>
</dbReference>
<dbReference type="EMBL" id="JANBUM010000132">
    <property type="protein sequence ID" value="KAJ2783752.1"/>
    <property type="molecule type" value="Genomic_DNA"/>
</dbReference>
<dbReference type="PANTHER" id="PTHR35895">
    <property type="entry name" value="CHROMOSOME 16, WHOLE GENOME SHOTGUN SEQUENCE"/>
    <property type="match status" value="1"/>
</dbReference>
<keyword evidence="5" id="KW-1185">Reference proteome</keyword>
<name>A0A9W8LL88_9FUNG</name>
<dbReference type="PANTHER" id="PTHR35895:SF1">
    <property type="entry name" value="LIPID-BINDING SERUM GLYCOPROTEIN C-TERMINAL DOMAIN-CONTAINING PROTEIN"/>
    <property type="match status" value="1"/>
</dbReference>
<reference evidence="4" key="1">
    <citation type="submission" date="2022-07" db="EMBL/GenBank/DDBJ databases">
        <title>Phylogenomic reconstructions and comparative analyses of Kickxellomycotina fungi.</title>
        <authorList>
            <person name="Reynolds N.K."/>
            <person name="Stajich J.E."/>
            <person name="Barry K."/>
            <person name="Grigoriev I.V."/>
            <person name="Crous P."/>
            <person name="Smith M.E."/>
        </authorList>
    </citation>
    <scope>NUCLEOTIDE SEQUENCE</scope>
    <source>
        <strain evidence="4">BCRC 34489</strain>
    </source>
</reference>
<feature type="domain" description="Tag1-like fifth Ig-like" evidence="3">
    <location>
        <begin position="585"/>
        <end position="702"/>
    </location>
</feature>
<dbReference type="Pfam" id="PF26153">
    <property type="entry name" value="LEA-2L_5"/>
    <property type="match status" value="1"/>
</dbReference>
<evidence type="ECO:0000256" key="1">
    <source>
        <dbReference type="SAM" id="MobiDB-lite"/>
    </source>
</evidence>
<evidence type="ECO:0000313" key="5">
    <source>
        <dbReference type="Proteomes" id="UP001140172"/>
    </source>
</evidence>
<keyword evidence="2" id="KW-0472">Membrane</keyword>
<dbReference type="Gene3D" id="2.60.40.1820">
    <property type="match status" value="1"/>
</dbReference>
<dbReference type="OrthoDB" id="5596576at2759"/>
<evidence type="ECO:0000313" key="4">
    <source>
        <dbReference type="EMBL" id="KAJ2783752.1"/>
    </source>
</evidence>
<feature type="compositionally biased region" description="Low complexity" evidence="1">
    <location>
        <begin position="10"/>
        <end position="27"/>
    </location>
</feature>
<sequence length="718" mass="78197">MTGQPTNESGDTFADGDADGTLTTTPANEEQEPLLLSEDVQEAPLQSNAVPTLAKRLTPLLGLLLAMFCSLFGVYLLYVLVHIPSIIVCLRDNQPELVAASLIDIADDSVLFSASLRFPHWNRAPLTVPFANVTLFHSGEAVGWMSANNLEVIGGSVDLAVYKVFHITNQRAMERMVRETVAQRRIAVDALTVVDMSGFGKLLPTVSARRAVSIDLPHTLPAVNYTTTEISGPAIDDAQGGVTTRATIRVKKPDLRLSANVNALRYDISFQNITIASANVGPVNGDTGDSATIQLPNTSGANFTLEIESLVPHMELLDNSNRVFATVDAPTVPFQMKQIAPMTFVASCDFEHLGLNVVSDRQKQFTRMMHRALVDRHLQLGVNSTVDVALATSIGKIRIDSLPFYTRIDHIFGPHSHDIHAVDSLTIPRHPASTSSVPEIAVSRMHISNTTRDLVSLEADFDISNPFSYGVHMSDLALHVSYADLRIAKVGFKELSISQGSSKVTILVDFYNHPDDLRQRMLFLDASSGKNMTVEVSGFPNCTSIAPLEVSLREFSQKFTVDMSRLKGGNRDGSKNDMFIPSFPRVLREVIFHLFSISVEATIVNPVSGAGIWLQAIEAVGYYKSVIPLGTLGYNFMVDPNRHGPASTNGLLLPFNQAVTTPRLPITANETSIGWDVLRRAIGGTLDVDVFTNIQVLVGNAQFNVTAMGKNAPVKIRL</sequence>
<dbReference type="AlphaFoldDB" id="A0A9W8LL88"/>
<evidence type="ECO:0000256" key="2">
    <source>
        <dbReference type="SAM" id="Phobius"/>
    </source>
</evidence>
<feature type="transmembrane region" description="Helical" evidence="2">
    <location>
        <begin position="60"/>
        <end position="81"/>
    </location>
</feature>
<comment type="caution">
    <text evidence="4">The sequence shown here is derived from an EMBL/GenBank/DDBJ whole genome shotgun (WGS) entry which is preliminary data.</text>
</comment>
<keyword evidence="2" id="KW-0812">Transmembrane</keyword>
<dbReference type="GO" id="GO:0000329">
    <property type="term" value="C:fungal-type vacuole membrane"/>
    <property type="evidence" value="ECO:0007669"/>
    <property type="project" value="InterPro"/>
</dbReference>
<keyword evidence="2" id="KW-1133">Transmembrane helix</keyword>
<dbReference type="SUPFAM" id="SSF117070">
    <property type="entry name" value="LEA14-like"/>
    <property type="match status" value="1"/>
</dbReference>
<organism evidence="4 5">
    <name type="scientific">Coemansia interrupta</name>
    <dbReference type="NCBI Taxonomy" id="1126814"/>
    <lineage>
        <taxon>Eukaryota</taxon>
        <taxon>Fungi</taxon>
        <taxon>Fungi incertae sedis</taxon>
        <taxon>Zoopagomycota</taxon>
        <taxon>Kickxellomycotina</taxon>
        <taxon>Kickxellomycetes</taxon>
        <taxon>Kickxellales</taxon>
        <taxon>Kickxellaceae</taxon>
        <taxon>Coemansia</taxon>
    </lineage>
</organism>
<dbReference type="InterPro" id="IPR046368">
    <property type="entry name" value="Tag1"/>
</dbReference>
<gene>
    <name evidence="4" type="primary">RAV1_2</name>
    <name evidence="4" type="ORF">GGI15_002474</name>
</gene>
<accession>A0A9W8LL88</accession>